<protein>
    <submittedName>
        <fullName evidence="5">Phage-related minor tail protein</fullName>
    </submittedName>
</protein>
<evidence type="ECO:0000256" key="3">
    <source>
        <dbReference type="SAM" id="Phobius"/>
    </source>
</evidence>
<dbReference type="NCBIfam" id="TIGR01760">
    <property type="entry name" value="tape_meas_TP901"/>
    <property type="match status" value="1"/>
</dbReference>
<evidence type="ECO:0000256" key="1">
    <source>
        <dbReference type="ARBA" id="ARBA00022612"/>
    </source>
</evidence>
<feature type="transmembrane region" description="Helical" evidence="3">
    <location>
        <begin position="222"/>
        <end position="250"/>
    </location>
</feature>
<keyword evidence="3" id="KW-0812">Transmembrane</keyword>
<proteinExistence type="predicted"/>
<dbReference type="PANTHER" id="PTHR37813">
    <property type="entry name" value="FELS-2 PROPHAGE PROTEIN"/>
    <property type="match status" value="1"/>
</dbReference>
<evidence type="ECO:0000313" key="5">
    <source>
        <dbReference type="EMBL" id="SUI58276.1"/>
    </source>
</evidence>
<reference evidence="5 6" key="1">
    <citation type="submission" date="2018-06" db="EMBL/GenBank/DDBJ databases">
        <authorList>
            <consortium name="Pathogen Informatics"/>
            <person name="Doyle S."/>
        </authorList>
    </citation>
    <scope>NUCLEOTIDE SEQUENCE [LARGE SCALE GENOMIC DNA]</scope>
    <source>
        <strain evidence="5 6">NCTC10736</strain>
    </source>
</reference>
<keyword evidence="3" id="KW-1133">Transmembrane helix</keyword>
<dbReference type="InterPro" id="IPR010090">
    <property type="entry name" value="Phage_tape_meas"/>
</dbReference>
<feature type="transmembrane region" description="Helical" evidence="3">
    <location>
        <begin position="262"/>
        <end position="280"/>
    </location>
</feature>
<organism evidence="5 6">
    <name type="scientific">Shewanella morhuae</name>
    <dbReference type="NCBI Taxonomy" id="365591"/>
    <lineage>
        <taxon>Bacteria</taxon>
        <taxon>Pseudomonadati</taxon>
        <taxon>Pseudomonadota</taxon>
        <taxon>Gammaproteobacteria</taxon>
        <taxon>Alteromonadales</taxon>
        <taxon>Shewanellaceae</taxon>
        <taxon>Shewanella</taxon>
    </lineage>
</organism>
<accession>A0A379ZCG4</accession>
<gene>
    <name evidence="5" type="ORF">NCTC10736_00003</name>
</gene>
<dbReference type="PANTHER" id="PTHR37813:SF1">
    <property type="entry name" value="FELS-2 PROPHAGE PROTEIN"/>
    <property type="match status" value="1"/>
</dbReference>
<feature type="compositionally biased region" description="Polar residues" evidence="2">
    <location>
        <begin position="541"/>
        <end position="554"/>
    </location>
</feature>
<feature type="domain" description="Phage tail tape measure protein" evidence="4">
    <location>
        <begin position="1"/>
        <end position="121"/>
    </location>
</feature>
<sequence length="629" mass="66167">MLTATTTRANVDLTMLGETMKYVAPAARDLGVSVEEAAAMSGLLGNIGIQASQGGTVMRAMLNRLAGQTGPAADAIEYLGLKTKDSAGNLRAIPDILADVVKATKTMGNADRASILKTIFGEEAGTGVSELIKQQGDGAITSFTNVLRKSAGENARVAKTMADNAKGDIDTLKSAWEDVGIEIFEGNNGGIRSFIQQITGVVNGIGNWMRVNPELTGTLFKAAAAMAIVAAVGGSITIMLAGILGPMAMLKYSTSILGIKSLPLMGGALTKLGGAFKWVIGGLRALSLALVSTPIGWVILGITALVAAGYLLVTHWDTVKAWMVGFWQTITSLVDSGIIAVTNLFNGLPEPIKAVLSGIWETMKTVFSWSPLGLIVNNFSEVITFFTGLPAKFSSLGEMTMDGLVKGITGKLTEVKETITNAASNAIGWFKDVLGIASPSKVFAVMGDQTMQGLTVGISRTQQKPLAEVNKLSKQMAGTAFVLGISALPAAAMPNLQAIPDQTRTIRDEYQGADYSVPDAIRLVKEGELPARKTKSDDLTHNGSDLAHNSNGLTHNAAPDRLSAGSAFAQRQAPQSQTVHIDAGIHAPITIHATANMDAQDVARLVAIELEKRDRAQQARLRSSLKDLN</sequence>
<dbReference type="Pfam" id="PF10145">
    <property type="entry name" value="PhageMin_Tail"/>
    <property type="match status" value="1"/>
</dbReference>
<dbReference type="RefSeq" id="WP_258866517.1">
    <property type="nucleotide sequence ID" value="NZ_UGYV01000001.1"/>
</dbReference>
<feature type="region of interest" description="Disordered" evidence="2">
    <location>
        <begin position="533"/>
        <end position="559"/>
    </location>
</feature>
<dbReference type="Proteomes" id="UP000255061">
    <property type="component" value="Unassembled WGS sequence"/>
</dbReference>
<feature type="transmembrane region" description="Helical" evidence="3">
    <location>
        <begin position="286"/>
        <end position="313"/>
    </location>
</feature>
<keyword evidence="3" id="KW-0472">Membrane</keyword>
<evidence type="ECO:0000313" key="6">
    <source>
        <dbReference type="Proteomes" id="UP000255061"/>
    </source>
</evidence>
<evidence type="ECO:0000256" key="2">
    <source>
        <dbReference type="SAM" id="MobiDB-lite"/>
    </source>
</evidence>
<name>A0A379ZCG4_9GAMM</name>
<dbReference type="AlphaFoldDB" id="A0A379ZCG4"/>
<keyword evidence="1" id="KW-1188">Viral release from host cell</keyword>
<dbReference type="EMBL" id="UGYV01000001">
    <property type="protein sequence ID" value="SUI58276.1"/>
    <property type="molecule type" value="Genomic_DNA"/>
</dbReference>
<evidence type="ECO:0000259" key="4">
    <source>
        <dbReference type="Pfam" id="PF10145"/>
    </source>
</evidence>